<proteinExistence type="predicted"/>
<name>A0ABR1ZZK2_9ROSI</name>
<organism evidence="7 8">
    <name type="scientific">Hibiscus sabdariffa</name>
    <name type="common">roselle</name>
    <dbReference type="NCBI Taxonomy" id="183260"/>
    <lineage>
        <taxon>Eukaryota</taxon>
        <taxon>Viridiplantae</taxon>
        <taxon>Streptophyta</taxon>
        <taxon>Embryophyta</taxon>
        <taxon>Tracheophyta</taxon>
        <taxon>Spermatophyta</taxon>
        <taxon>Magnoliopsida</taxon>
        <taxon>eudicotyledons</taxon>
        <taxon>Gunneridae</taxon>
        <taxon>Pentapetalae</taxon>
        <taxon>rosids</taxon>
        <taxon>malvids</taxon>
        <taxon>Malvales</taxon>
        <taxon>Malvaceae</taxon>
        <taxon>Malvoideae</taxon>
        <taxon>Hibiscus</taxon>
    </lineage>
</organism>
<keyword evidence="2" id="KW-0805">Transcription regulation</keyword>
<keyword evidence="3" id="KW-0238">DNA-binding</keyword>
<protein>
    <recommendedName>
        <fullName evidence="6">MADS-box domain-containing protein</fullName>
    </recommendedName>
</protein>
<evidence type="ECO:0000256" key="2">
    <source>
        <dbReference type="ARBA" id="ARBA00023015"/>
    </source>
</evidence>
<evidence type="ECO:0000256" key="4">
    <source>
        <dbReference type="ARBA" id="ARBA00023163"/>
    </source>
</evidence>
<evidence type="ECO:0000256" key="5">
    <source>
        <dbReference type="ARBA" id="ARBA00023242"/>
    </source>
</evidence>
<dbReference type="SMART" id="SM00432">
    <property type="entry name" value="MADS"/>
    <property type="match status" value="1"/>
</dbReference>
<dbReference type="EMBL" id="JBBPBN010000455">
    <property type="protein sequence ID" value="KAK8486166.1"/>
    <property type="molecule type" value="Genomic_DNA"/>
</dbReference>
<accession>A0ABR1ZZK2</accession>
<dbReference type="InterPro" id="IPR033897">
    <property type="entry name" value="SRF-like_MADS-box"/>
</dbReference>
<evidence type="ECO:0000313" key="8">
    <source>
        <dbReference type="Proteomes" id="UP001396334"/>
    </source>
</evidence>
<gene>
    <name evidence="7" type="ORF">V6N11_019989</name>
</gene>
<evidence type="ECO:0000259" key="6">
    <source>
        <dbReference type="PROSITE" id="PS50066"/>
    </source>
</evidence>
<dbReference type="Pfam" id="PF00319">
    <property type="entry name" value="SRF-TF"/>
    <property type="match status" value="1"/>
</dbReference>
<dbReference type="PRINTS" id="PR00404">
    <property type="entry name" value="MADSDOMAIN"/>
</dbReference>
<dbReference type="Gene3D" id="3.40.1810.10">
    <property type="entry name" value="Transcription factor, MADS-box"/>
    <property type="match status" value="1"/>
</dbReference>
<dbReference type="SUPFAM" id="SSF55455">
    <property type="entry name" value="SRF-like"/>
    <property type="match status" value="1"/>
</dbReference>
<sequence>MARNRVKLVYIANDAVRKASHNKRKKGLLKKVNELSTLCGVDACAVIYSSTCNSQPEAWPSTATAHRMLFDFKALPVAEQSNRTMTQESLIKQRIAKAEGLKKVHEENRRMELTQIMFQILNGRVLNTVKKEDLNDLSRLIEQNLNGIYIRLQILNESYVL</sequence>
<keyword evidence="5" id="KW-0539">Nucleus</keyword>
<dbReference type="InterPro" id="IPR050142">
    <property type="entry name" value="MADS-box/MEF2_TF"/>
</dbReference>
<comment type="subcellular location">
    <subcellularLocation>
        <location evidence="1">Nucleus</location>
    </subcellularLocation>
</comment>
<dbReference type="PROSITE" id="PS50066">
    <property type="entry name" value="MADS_BOX_2"/>
    <property type="match status" value="1"/>
</dbReference>
<evidence type="ECO:0000313" key="7">
    <source>
        <dbReference type="EMBL" id="KAK8486166.1"/>
    </source>
</evidence>
<comment type="caution">
    <text evidence="7">The sequence shown here is derived from an EMBL/GenBank/DDBJ whole genome shotgun (WGS) entry which is preliminary data.</text>
</comment>
<dbReference type="Proteomes" id="UP001396334">
    <property type="component" value="Unassembled WGS sequence"/>
</dbReference>
<evidence type="ECO:0000256" key="1">
    <source>
        <dbReference type="ARBA" id="ARBA00004123"/>
    </source>
</evidence>
<keyword evidence="8" id="KW-1185">Reference proteome</keyword>
<dbReference type="InterPro" id="IPR002100">
    <property type="entry name" value="TF_MADSbox"/>
</dbReference>
<reference evidence="7 8" key="1">
    <citation type="journal article" date="2024" name="G3 (Bethesda)">
        <title>Genome assembly of Hibiscus sabdariffa L. provides insights into metabolisms of medicinal natural products.</title>
        <authorList>
            <person name="Kim T."/>
        </authorList>
    </citation>
    <scope>NUCLEOTIDE SEQUENCE [LARGE SCALE GENOMIC DNA]</scope>
    <source>
        <strain evidence="7">TK-2024</strain>
        <tissue evidence="7">Old leaves</tissue>
    </source>
</reference>
<dbReference type="CDD" id="cd00266">
    <property type="entry name" value="MADS_SRF_like"/>
    <property type="match status" value="1"/>
</dbReference>
<keyword evidence="4" id="KW-0804">Transcription</keyword>
<dbReference type="PANTHER" id="PTHR48019">
    <property type="entry name" value="SERUM RESPONSE FACTOR HOMOLOG"/>
    <property type="match status" value="1"/>
</dbReference>
<dbReference type="InterPro" id="IPR036879">
    <property type="entry name" value="TF_MADSbox_sf"/>
</dbReference>
<feature type="domain" description="MADS-box" evidence="6">
    <location>
        <begin position="1"/>
        <end position="51"/>
    </location>
</feature>
<evidence type="ECO:0000256" key="3">
    <source>
        <dbReference type="ARBA" id="ARBA00023125"/>
    </source>
</evidence>